<reference evidence="1 2" key="1">
    <citation type="journal article" date="2019" name="Sci. Rep.">
        <title>Orb-weaving spider Araneus ventricosus genome elucidates the spidroin gene catalogue.</title>
        <authorList>
            <person name="Kono N."/>
            <person name="Nakamura H."/>
            <person name="Ohtoshi R."/>
            <person name="Moran D.A.P."/>
            <person name="Shinohara A."/>
            <person name="Yoshida Y."/>
            <person name="Fujiwara M."/>
            <person name="Mori M."/>
            <person name="Tomita M."/>
            <person name="Arakawa K."/>
        </authorList>
    </citation>
    <scope>NUCLEOTIDE SEQUENCE [LARGE SCALE GENOMIC DNA]</scope>
</reference>
<dbReference type="Proteomes" id="UP000499080">
    <property type="component" value="Unassembled WGS sequence"/>
</dbReference>
<protein>
    <submittedName>
        <fullName evidence="1">Uncharacterized protein</fullName>
    </submittedName>
</protein>
<comment type="caution">
    <text evidence="1">The sequence shown here is derived from an EMBL/GenBank/DDBJ whole genome shotgun (WGS) entry which is preliminary data.</text>
</comment>
<evidence type="ECO:0000313" key="1">
    <source>
        <dbReference type="EMBL" id="GBN68173.1"/>
    </source>
</evidence>
<dbReference type="GO" id="GO:0003676">
    <property type="term" value="F:nucleic acid binding"/>
    <property type="evidence" value="ECO:0007669"/>
    <property type="project" value="InterPro"/>
</dbReference>
<dbReference type="OrthoDB" id="9971063at2759"/>
<dbReference type="InterPro" id="IPR036397">
    <property type="entry name" value="RNaseH_sf"/>
</dbReference>
<proteinExistence type="predicted"/>
<accession>A0A4Y2QXS9</accession>
<dbReference type="AlphaFoldDB" id="A0A4Y2QXS9"/>
<name>A0A4Y2QXS9_ARAVE</name>
<keyword evidence="2" id="KW-1185">Reference proteome</keyword>
<evidence type="ECO:0000313" key="2">
    <source>
        <dbReference type="Proteomes" id="UP000499080"/>
    </source>
</evidence>
<gene>
    <name evidence="1" type="ORF">AVEN_218436_1</name>
</gene>
<dbReference type="EMBL" id="BGPR01015146">
    <property type="protein sequence ID" value="GBN68173.1"/>
    <property type="molecule type" value="Genomic_DNA"/>
</dbReference>
<dbReference type="Gene3D" id="3.30.420.10">
    <property type="entry name" value="Ribonuclease H-like superfamily/Ribonuclease H"/>
    <property type="match status" value="1"/>
</dbReference>
<sequence length="95" mass="10693">MKNEAVCVQNADCTETAASCSFAAEMLSRIDNEHDFLNHIIFPDEATFNVSNKVNTSTTADFEAQKIPMQYRKWKITDQKSMCCALLHDTVIGPF</sequence>
<organism evidence="1 2">
    <name type="scientific">Araneus ventricosus</name>
    <name type="common">Orbweaver spider</name>
    <name type="synonym">Epeira ventricosa</name>
    <dbReference type="NCBI Taxonomy" id="182803"/>
    <lineage>
        <taxon>Eukaryota</taxon>
        <taxon>Metazoa</taxon>
        <taxon>Ecdysozoa</taxon>
        <taxon>Arthropoda</taxon>
        <taxon>Chelicerata</taxon>
        <taxon>Arachnida</taxon>
        <taxon>Araneae</taxon>
        <taxon>Araneomorphae</taxon>
        <taxon>Entelegynae</taxon>
        <taxon>Araneoidea</taxon>
        <taxon>Araneidae</taxon>
        <taxon>Araneus</taxon>
    </lineage>
</organism>